<dbReference type="GO" id="GO:0005886">
    <property type="term" value="C:plasma membrane"/>
    <property type="evidence" value="ECO:0007669"/>
    <property type="project" value="TreeGrafter"/>
</dbReference>
<feature type="transmembrane region" description="Helical" evidence="6">
    <location>
        <begin position="401"/>
        <end position="422"/>
    </location>
</feature>
<dbReference type="PANTHER" id="PTHR23501">
    <property type="entry name" value="MAJOR FACILITATOR SUPERFAMILY"/>
    <property type="match status" value="1"/>
</dbReference>
<dbReference type="RefSeq" id="XP_045290765.1">
    <property type="nucleotide sequence ID" value="XM_045428979.1"/>
</dbReference>
<feature type="transmembrane region" description="Helical" evidence="6">
    <location>
        <begin position="515"/>
        <end position="533"/>
    </location>
</feature>
<proteinExistence type="predicted"/>
<keyword evidence="4 6" id="KW-0472">Membrane</keyword>
<evidence type="ECO:0000256" key="4">
    <source>
        <dbReference type="ARBA" id="ARBA00023136"/>
    </source>
</evidence>
<dbReference type="EMBL" id="GG663364">
    <property type="protein sequence ID" value="EEH10285.1"/>
    <property type="molecule type" value="Genomic_DNA"/>
</dbReference>
<dbReference type="Pfam" id="PF07690">
    <property type="entry name" value="MFS_1"/>
    <property type="match status" value="1"/>
</dbReference>
<dbReference type="AlphaFoldDB" id="C0NDI7"/>
<dbReference type="Gene3D" id="1.20.1250.20">
    <property type="entry name" value="MFS general substrate transporter like domains"/>
    <property type="match status" value="1"/>
</dbReference>
<feature type="domain" description="Major facilitator superfamily (MFS) profile" evidence="7">
    <location>
        <begin position="50"/>
        <end position="503"/>
    </location>
</feature>
<evidence type="ECO:0000256" key="6">
    <source>
        <dbReference type="SAM" id="Phobius"/>
    </source>
</evidence>
<feature type="transmembrane region" description="Helical" evidence="6">
    <location>
        <begin position="311"/>
        <end position="332"/>
    </location>
</feature>
<evidence type="ECO:0000259" key="7">
    <source>
        <dbReference type="PROSITE" id="PS50850"/>
    </source>
</evidence>
<feature type="transmembrane region" description="Helical" evidence="6">
    <location>
        <begin position="116"/>
        <end position="134"/>
    </location>
</feature>
<feature type="transmembrane region" description="Helical" evidence="6">
    <location>
        <begin position="240"/>
        <end position="261"/>
    </location>
</feature>
<dbReference type="PRINTS" id="PR01036">
    <property type="entry name" value="TCRTETB"/>
</dbReference>
<dbReference type="SUPFAM" id="SSF103473">
    <property type="entry name" value="MFS general substrate transporter"/>
    <property type="match status" value="1"/>
</dbReference>
<accession>C0NDI7</accession>
<gene>
    <name evidence="8" type="ORF">HCBG_01930</name>
</gene>
<feature type="compositionally biased region" description="Low complexity" evidence="5">
    <location>
        <begin position="26"/>
        <end position="37"/>
    </location>
</feature>
<organism evidence="8 9">
    <name type="scientific">Ajellomyces capsulatus (strain G186AR / H82 / ATCC MYA-2454 / RMSCC 2432)</name>
    <name type="common">Darling's disease fungus</name>
    <name type="synonym">Histoplasma capsulatum</name>
    <dbReference type="NCBI Taxonomy" id="447093"/>
    <lineage>
        <taxon>Eukaryota</taxon>
        <taxon>Fungi</taxon>
        <taxon>Dikarya</taxon>
        <taxon>Ascomycota</taxon>
        <taxon>Pezizomycotina</taxon>
        <taxon>Eurotiomycetes</taxon>
        <taxon>Eurotiomycetidae</taxon>
        <taxon>Onygenales</taxon>
        <taxon>Ajellomycetaceae</taxon>
        <taxon>Histoplasma</taxon>
    </lineage>
</organism>
<dbReference type="HOGENOM" id="CLU_000960_22_0_1"/>
<dbReference type="GO" id="GO:0022857">
    <property type="term" value="F:transmembrane transporter activity"/>
    <property type="evidence" value="ECO:0007669"/>
    <property type="project" value="InterPro"/>
</dbReference>
<feature type="compositionally biased region" description="Basic and acidic residues" evidence="5">
    <location>
        <begin position="11"/>
        <end position="25"/>
    </location>
</feature>
<protein>
    <recommendedName>
        <fullName evidence="7">Major facilitator superfamily (MFS) profile domain-containing protein</fullName>
    </recommendedName>
</protein>
<dbReference type="FunFam" id="1.20.1720.10:FF:000018">
    <property type="entry name" value="Putative MFS multidrug transporter"/>
    <property type="match status" value="1"/>
</dbReference>
<feature type="region of interest" description="Disordered" evidence="5">
    <location>
        <begin position="1"/>
        <end position="40"/>
    </location>
</feature>
<dbReference type="VEuPathDB" id="FungiDB:I7I50_00608"/>
<keyword evidence="9" id="KW-1185">Reference proteome</keyword>
<keyword evidence="3 6" id="KW-1133">Transmembrane helix</keyword>
<dbReference type="GeneID" id="69034946"/>
<feature type="transmembrane region" description="Helical" evidence="6">
    <location>
        <begin position="86"/>
        <end position="104"/>
    </location>
</feature>
<evidence type="ECO:0000313" key="8">
    <source>
        <dbReference type="EMBL" id="EEH10285.1"/>
    </source>
</evidence>
<comment type="subcellular location">
    <subcellularLocation>
        <location evidence="1">Membrane</location>
        <topology evidence="1">Multi-pass membrane protein</topology>
    </subcellularLocation>
</comment>
<dbReference type="PANTHER" id="PTHR23501:SF59">
    <property type="entry name" value="MAJOR FACILITATOR SUPERFAMILY (MFS) PROFILE DOMAIN-CONTAINING PROTEIN-RELATED"/>
    <property type="match status" value="1"/>
</dbReference>
<evidence type="ECO:0000256" key="1">
    <source>
        <dbReference type="ARBA" id="ARBA00004141"/>
    </source>
</evidence>
<evidence type="ECO:0000256" key="5">
    <source>
        <dbReference type="SAM" id="MobiDB-lite"/>
    </source>
</evidence>
<dbReference type="InterPro" id="IPR020846">
    <property type="entry name" value="MFS_dom"/>
</dbReference>
<dbReference type="InterPro" id="IPR036259">
    <property type="entry name" value="MFS_trans_sf"/>
</dbReference>
<dbReference type="InterPro" id="IPR011701">
    <property type="entry name" value="MFS"/>
</dbReference>
<keyword evidence="2 6" id="KW-0812">Transmembrane</keyword>
<evidence type="ECO:0000313" key="9">
    <source>
        <dbReference type="Proteomes" id="UP000001631"/>
    </source>
</evidence>
<feature type="transmembrane region" description="Helical" evidence="6">
    <location>
        <begin position="344"/>
        <end position="369"/>
    </location>
</feature>
<reference evidence="8" key="1">
    <citation type="submission" date="2009-02" db="EMBL/GenBank/DDBJ databases">
        <title>The Genome Sequence of Ajellomyces capsulatus strain G186AR.</title>
        <authorList>
            <consortium name="The Broad Institute Genome Sequencing Platform"/>
            <person name="Champion M."/>
            <person name="Cuomo C."/>
            <person name="Ma L.-J."/>
            <person name="Henn M.R."/>
            <person name="Sil A."/>
            <person name="Goldman B."/>
            <person name="Young S.K."/>
            <person name="Kodira C.D."/>
            <person name="Zeng Q."/>
            <person name="Koehrsen M."/>
            <person name="Alvarado L."/>
            <person name="Berlin A."/>
            <person name="Borenstein D."/>
            <person name="Chen Z."/>
            <person name="Engels R."/>
            <person name="Freedman E."/>
            <person name="Gellesch M."/>
            <person name="Goldberg J."/>
            <person name="Griggs A."/>
            <person name="Gujja S."/>
            <person name="Heiman D."/>
            <person name="Hepburn T."/>
            <person name="Howarth C."/>
            <person name="Jen D."/>
            <person name="Larson L."/>
            <person name="Lewis B."/>
            <person name="Mehta T."/>
            <person name="Park D."/>
            <person name="Pearson M."/>
            <person name="Roberts A."/>
            <person name="Saif S."/>
            <person name="Shea T."/>
            <person name="Shenoy N."/>
            <person name="Sisk P."/>
            <person name="Stolte C."/>
            <person name="Sykes S."/>
            <person name="Walk T."/>
            <person name="White J."/>
            <person name="Yandava C."/>
            <person name="Klein B."/>
            <person name="McEwen J.G."/>
            <person name="Puccia R."/>
            <person name="Goldman G.H."/>
            <person name="Felipe M.S."/>
            <person name="Nino-Vega G."/>
            <person name="San-Blas G."/>
            <person name="Taylor J."/>
            <person name="Mendoza L."/>
            <person name="Galagan J."/>
            <person name="Nusbaum C."/>
            <person name="Birren B."/>
        </authorList>
    </citation>
    <scope>NUCLEOTIDE SEQUENCE</scope>
    <source>
        <strain evidence="8">G186AR</strain>
    </source>
</reference>
<feature type="transmembrane region" description="Helical" evidence="6">
    <location>
        <begin position="376"/>
        <end position="395"/>
    </location>
</feature>
<dbReference type="Gene3D" id="1.20.1720.10">
    <property type="entry name" value="Multidrug resistance protein D"/>
    <property type="match status" value="1"/>
</dbReference>
<evidence type="ECO:0000256" key="2">
    <source>
        <dbReference type="ARBA" id="ARBA00022692"/>
    </source>
</evidence>
<sequence>MADLNTIPSEGHPEDLTKETLDSSKNDSSSSLSDTSDAQPFRPSRRTWLVLMTLAVLTLMVALDGTSISVALPIIAEKLHGSAIEAFWSGTAFLLCSTVFQPNFASFSNIFGRKPLVLVSLTLFFVGTIIAGLANNFTNMLAGRSIQGIGGGGLIALTEIIITDLIPLRERGTYFGIISAMWSVGSVTGPILGGGFSQSVSWRWIFYINFPFIGVGAVFIVLFLKLNFIPSSLLSKLRRIDYVGTVLFIGSTTSFLIPVTWGGVMYEWDSWRTYVPLIIGAIGLVVTMIYEYKFAHDPIIPIVIFSTRTAIVSYIETTLHGLVLWCGLYYMPLYFETVKEYTPIISGVSLFPMSFTVAPVAAVAGIIVTKTGHWRWAVWTGFALATLGLGLNTILDVDTSIPAWIFLMIPTGIGLGLLFPALGFAIQASARPGYMAIAVAMFSFFRAFGQAIGVAVGGVIFQNQMHKNLIRYPEFSSNAAELSKDAAGLVRVVLAMEDGPAKHHLKQAYTDSLRIVWAVCCALIGFAGLLSLLTESYSLTMVIDSDQTIREKEKSSSNPEAGLSKRFSSLRPFTMMHAMRT</sequence>
<evidence type="ECO:0000256" key="3">
    <source>
        <dbReference type="ARBA" id="ARBA00022989"/>
    </source>
</evidence>
<feature type="transmembrane region" description="Helical" evidence="6">
    <location>
        <begin position="434"/>
        <end position="461"/>
    </location>
</feature>
<feature type="transmembrane region" description="Helical" evidence="6">
    <location>
        <begin position="273"/>
        <end position="290"/>
    </location>
</feature>
<dbReference type="PROSITE" id="PS50850">
    <property type="entry name" value="MFS"/>
    <property type="match status" value="1"/>
</dbReference>
<name>C0NDI7_AJECG</name>
<feature type="transmembrane region" description="Helical" evidence="6">
    <location>
        <begin position="146"/>
        <end position="166"/>
    </location>
</feature>
<dbReference type="FunFam" id="1.20.1250.20:FF:000786">
    <property type="entry name" value="MFS multidrug transporter, putative"/>
    <property type="match status" value="1"/>
</dbReference>
<feature type="transmembrane region" description="Helical" evidence="6">
    <location>
        <begin position="48"/>
        <end position="74"/>
    </location>
</feature>
<dbReference type="Proteomes" id="UP000001631">
    <property type="component" value="Unassembled WGS sequence"/>
</dbReference>
<dbReference type="InParanoid" id="C0NDI7"/>
<feature type="transmembrane region" description="Helical" evidence="6">
    <location>
        <begin position="204"/>
        <end position="228"/>
    </location>
</feature>
<feature type="transmembrane region" description="Helical" evidence="6">
    <location>
        <begin position="173"/>
        <end position="192"/>
    </location>
</feature>